<keyword evidence="2" id="KW-0378">Hydrolase</keyword>
<reference evidence="4 5" key="1">
    <citation type="submission" date="2015-05" db="EMBL/GenBank/DDBJ databases">
        <title>Draft genome of Burkholderia cepacia LK29.</title>
        <authorList>
            <person name="Chan X.Y."/>
        </authorList>
    </citation>
    <scope>NUCLEOTIDE SEQUENCE [LARGE SCALE GENOMIC DNA]</scope>
    <source>
        <strain evidence="4 5">LK29</strain>
    </source>
</reference>
<dbReference type="CDD" id="cd02612">
    <property type="entry name" value="HAD_PGPPase"/>
    <property type="match status" value="1"/>
</dbReference>
<dbReference type="InterPro" id="IPR006385">
    <property type="entry name" value="HAD_hydro_SerB1"/>
</dbReference>
<evidence type="ECO:0000256" key="1">
    <source>
        <dbReference type="ARBA" id="ARBA00022723"/>
    </source>
</evidence>
<dbReference type="Gene3D" id="3.40.50.1000">
    <property type="entry name" value="HAD superfamily/HAD-like"/>
    <property type="match status" value="1"/>
</dbReference>
<keyword evidence="1" id="KW-0479">Metal-binding</keyword>
<dbReference type="Pfam" id="PF12710">
    <property type="entry name" value="HAD"/>
    <property type="match status" value="1"/>
</dbReference>
<dbReference type="PANTHER" id="PTHR43344:SF13">
    <property type="entry name" value="PHOSPHATASE RV3661-RELATED"/>
    <property type="match status" value="1"/>
</dbReference>
<dbReference type="NCBIfam" id="TIGR01490">
    <property type="entry name" value="HAD-SF-IB-hyp1"/>
    <property type="match status" value="1"/>
</dbReference>
<dbReference type="RefSeq" id="WP_048251626.1">
    <property type="nucleotide sequence ID" value="NZ_LDWR01000087.1"/>
</dbReference>
<dbReference type="EMBL" id="LDWR01000087">
    <property type="protein sequence ID" value="KML45644.1"/>
    <property type="molecule type" value="Genomic_DNA"/>
</dbReference>
<gene>
    <name evidence="4" type="ORF">VL15_36355</name>
</gene>
<dbReference type="GO" id="GO:0016787">
    <property type="term" value="F:hydrolase activity"/>
    <property type="evidence" value="ECO:0007669"/>
    <property type="project" value="UniProtKB-KW"/>
</dbReference>
<dbReference type="SUPFAM" id="SSF56784">
    <property type="entry name" value="HAD-like"/>
    <property type="match status" value="1"/>
</dbReference>
<evidence type="ECO:0000256" key="3">
    <source>
        <dbReference type="ARBA" id="ARBA00022842"/>
    </source>
</evidence>
<dbReference type="InterPro" id="IPR036412">
    <property type="entry name" value="HAD-like_sf"/>
</dbReference>
<name>A0A0J5W9E5_BURCE</name>
<dbReference type="InterPro" id="IPR050582">
    <property type="entry name" value="HAD-like_SerB"/>
</dbReference>
<dbReference type="AlphaFoldDB" id="A0A0J5W9E5"/>
<dbReference type="Proteomes" id="UP000036338">
    <property type="component" value="Unassembled WGS sequence"/>
</dbReference>
<dbReference type="Gene3D" id="1.20.1440.100">
    <property type="entry name" value="SG protein - dephosphorylation function"/>
    <property type="match status" value="1"/>
</dbReference>
<comment type="caution">
    <text evidence="4">The sequence shown here is derived from an EMBL/GenBank/DDBJ whole genome shotgun (WGS) entry which is preliminary data.</text>
</comment>
<dbReference type="PATRIC" id="fig|292.27.peg.8394"/>
<evidence type="ECO:0000256" key="2">
    <source>
        <dbReference type="ARBA" id="ARBA00022801"/>
    </source>
</evidence>
<evidence type="ECO:0000313" key="5">
    <source>
        <dbReference type="Proteomes" id="UP000036338"/>
    </source>
</evidence>
<proteinExistence type="predicted"/>
<evidence type="ECO:0000313" key="4">
    <source>
        <dbReference type="EMBL" id="KML45644.1"/>
    </source>
</evidence>
<dbReference type="PANTHER" id="PTHR43344">
    <property type="entry name" value="PHOSPHOSERINE PHOSPHATASE"/>
    <property type="match status" value="1"/>
</dbReference>
<keyword evidence="3" id="KW-0460">Magnesium</keyword>
<dbReference type="GO" id="GO:0046872">
    <property type="term" value="F:metal ion binding"/>
    <property type="evidence" value="ECO:0007669"/>
    <property type="project" value="UniProtKB-KW"/>
</dbReference>
<dbReference type="NCBIfam" id="TIGR01488">
    <property type="entry name" value="HAD-SF-IB"/>
    <property type="match status" value="1"/>
</dbReference>
<accession>A0A0J5W9E5</accession>
<sequence length="228" mass="25162">MPQLALFDLDFTLIPFDSDQAWGRFMVEHGLVDAAEFARIDAAFSAGYAAGTLDIHAHLCAMLAPLARHSRERLAVLHARFMDDVVLPAIAPAALDLVLYHRARGDLCCVVTATNAFITRPIAHAFGIDALIACELETVDGHPDSRYTGRPAGVPSYREGKIVRTDAWLASRGLAWSDFERSWFYSDSHNDVPLLEKVTDAVATNPDERLRALATARGWQIVELFETV</sequence>
<protein>
    <submittedName>
        <fullName evidence="4">Phosphoserine phosphatase</fullName>
    </submittedName>
</protein>
<dbReference type="InterPro" id="IPR023214">
    <property type="entry name" value="HAD_sf"/>
</dbReference>
<organism evidence="4 5">
    <name type="scientific">Burkholderia cepacia</name>
    <name type="common">Pseudomonas cepacia</name>
    <dbReference type="NCBI Taxonomy" id="292"/>
    <lineage>
        <taxon>Bacteria</taxon>
        <taxon>Pseudomonadati</taxon>
        <taxon>Pseudomonadota</taxon>
        <taxon>Betaproteobacteria</taxon>
        <taxon>Burkholderiales</taxon>
        <taxon>Burkholderiaceae</taxon>
        <taxon>Burkholderia</taxon>
        <taxon>Burkholderia cepacia complex</taxon>
    </lineage>
</organism>